<proteinExistence type="predicted"/>
<evidence type="ECO:0000256" key="1">
    <source>
        <dbReference type="SAM" id="MobiDB-lite"/>
    </source>
</evidence>
<keyword evidence="4" id="KW-1185">Reference proteome</keyword>
<feature type="transmembrane region" description="Helical" evidence="2">
    <location>
        <begin position="85"/>
        <end position="107"/>
    </location>
</feature>
<accession>A0AAD5SLQ8</accession>
<reference evidence="3" key="1">
    <citation type="submission" date="2020-05" db="EMBL/GenBank/DDBJ databases">
        <title>Phylogenomic resolution of chytrid fungi.</title>
        <authorList>
            <person name="Stajich J.E."/>
            <person name="Amses K."/>
            <person name="Simmons R."/>
            <person name="Seto K."/>
            <person name="Myers J."/>
            <person name="Bonds A."/>
            <person name="Quandt C.A."/>
            <person name="Barry K."/>
            <person name="Liu P."/>
            <person name="Grigoriev I."/>
            <person name="Longcore J.E."/>
            <person name="James T.Y."/>
        </authorList>
    </citation>
    <scope>NUCLEOTIDE SEQUENCE</scope>
    <source>
        <strain evidence="3">JEL0513</strain>
    </source>
</reference>
<name>A0AAD5SLQ8_9FUNG</name>
<dbReference type="CDD" id="cd12087">
    <property type="entry name" value="TM_EGFR-like"/>
    <property type="match status" value="1"/>
</dbReference>
<protein>
    <submittedName>
        <fullName evidence="3">Uncharacterized protein</fullName>
    </submittedName>
</protein>
<feature type="non-terminal residue" evidence="3">
    <location>
        <position position="145"/>
    </location>
</feature>
<dbReference type="AlphaFoldDB" id="A0AAD5SLQ8"/>
<dbReference type="EMBL" id="JADGJH010005659">
    <property type="protein sequence ID" value="KAJ3079764.1"/>
    <property type="molecule type" value="Genomic_DNA"/>
</dbReference>
<feature type="compositionally biased region" description="Low complexity" evidence="1">
    <location>
        <begin position="56"/>
        <end position="69"/>
    </location>
</feature>
<evidence type="ECO:0000313" key="4">
    <source>
        <dbReference type="Proteomes" id="UP001211907"/>
    </source>
</evidence>
<feature type="region of interest" description="Disordered" evidence="1">
    <location>
        <begin position="51"/>
        <end position="80"/>
    </location>
</feature>
<dbReference type="Proteomes" id="UP001211907">
    <property type="component" value="Unassembled WGS sequence"/>
</dbReference>
<sequence>MTTALSSADAWQFTTDDEEFETTVLLATATPITSLTVTTTAARMVTSDPAIITSRTSPPNMMPNTPSNNGDTLPQEANDPTSSTALIAGIVTGAVAIVVLGVFAVVARARRKSPKFEPVTVIVTTAADVEIYPSRFPSLTRPERR</sequence>
<evidence type="ECO:0000313" key="3">
    <source>
        <dbReference type="EMBL" id="KAJ3079764.1"/>
    </source>
</evidence>
<organism evidence="3 4">
    <name type="scientific">Physocladia obscura</name>
    <dbReference type="NCBI Taxonomy" id="109957"/>
    <lineage>
        <taxon>Eukaryota</taxon>
        <taxon>Fungi</taxon>
        <taxon>Fungi incertae sedis</taxon>
        <taxon>Chytridiomycota</taxon>
        <taxon>Chytridiomycota incertae sedis</taxon>
        <taxon>Chytridiomycetes</taxon>
        <taxon>Chytridiales</taxon>
        <taxon>Chytriomycetaceae</taxon>
        <taxon>Physocladia</taxon>
    </lineage>
</organism>
<keyword evidence="2" id="KW-0812">Transmembrane</keyword>
<evidence type="ECO:0000256" key="2">
    <source>
        <dbReference type="SAM" id="Phobius"/>
    </source>
</evidence>
<keyword evidence="2" id="KW-0472">Membrane</keyword>
<comment type="caution">
    <text evidence="3">The sequence shown here is derived from an EMBL/GenBank/DDBJ whole genome shotgun (WGS) entry which is preliminary data.</text>
</comment>
<gene>
    <name evidence="3" type="ORF">HK100_010320</name>
</gene>
<keyword evidence="2" id="KW-1133">Transmembrane helix</keyword>